<gene>
    <name evidence="11" type="ORF">CAEBREN_18823</name>
</gene>
<dbReference type="SUPFAM" id="SSF53098">
    <property type="entry name" value="Ribonuclease H-like"/>
    <property type="match status" value="1"/>
</dbReference>
<keyword evidence="3" id="KW-0808">Transferase</keyword>
<accession>G0MAK7</accession>
<evidence type="ECO:0000256" key="6">
    <source>
        <dbReference type="ARBA" id="ARBA00022932"/>
    </source>
</evidence>
<dbReference type="InterPro" id="IPR004868">
    <property type="entry name" value="DNA-dir_DNA_pol_B_mt/vir"/>
</dbReference>
<evidence type="ECO:0000256" key="7">
    <source>
        <dbReference type="ARBA" id="ARBA00023125"/>
    </source>
</evidence>
<name>G0MAK7_CAEBE</name>
<dbReference type="OMA" id="ADGHYCG"/>
<dbReference type="Pfam" id="PF03175">
    <property type="entry name" value="DNA_pol_B_2"/>
    <property type="match status" value="3"/>
</dbReference>
<dbReference type="InParanoid" id="G0MAK7"/>
<proteinExistence type="inferred from homology"/>
<dbReference type="GO" id="GO:0042575">
    <property type="term" value="C:DNA polymerase complex"/>
    <property type="evidence" value="ECO:0007669"/>
    <property type="project" value="UniProtKB-ARBA"/>
</dbReference>
<dbReference type="GO" id="GO:0003677">
    <property type="term" value="F:DNA binding"/>
    <property type="evidence" value="ECO:0007669"/>
    <property type="project" value="UniProtKB-KW"/>
</dbReference>
<dbReference type="EC" id="2.7.7.7" evidence="2"/>
<dbReference type="OrthoDB" id="5842610at2759"/>
<sequence>MVQIAEGEQRGEQQGENVQMGGARLKVTHRRTTGGEGRFRGAVKTVSLDVDIPNVFTTTPTGPQLFGEAIVELVDQNVPSTMGNPNLRVGIKFESPEIFGALGLAFKRKDRINAEDIVECMDSMAQSNKNLLELDVPKITIHLTYIEPPAGSGKRFNIEDILELPSAKRQRDEEGGEEREEEEVNKKERYSNFMRNEVVDNCLFHALYQAEAFYDHRLDKTNKEKQNKYRRSLNKGGRRRESGLDIFQGVQNMKIAAGVTKSRNFDRMDIEHLQKTIYAGRFQIVCFVKNSTVPYYAGPFVGKDKQLYIYLADGHYCGIRSVQRLLKTTYYCSLCNTRYRDAASHYKCGLVHQPCGQEQCPTSPQDVKQSCQKCCVTFRSEACYRNHLKNGVNGGKSRCDYTKYCSKCKASYFTNKKNNDKHVCGSNFCHRCQTLKEKDHMCTMMASVKNEKNLTRKRLFFDFESRAEPETGKQVPVLFVSLRCCTMCSGDIPKDIESAKQKTCRNCGKDGRLKIIESMSEGKENVDVAKEATEYIFGDHHNGFVAVAHNASGYDGQFLLESLISSNKAAPEICLDGTKLIFMKHNNVRLLDSLKYLTMSLSAVGKTFQVDSLKGDFPVLFIKPENYKYETTTAASAAALVFRRNHLDPEKPIVLDAKPSVSINNSVMSQKYLAWIGSTENVQINISTTYGEEKVVNHRVDGFIPPCEKYREGKAIEYFGCYYHAHDCTYSAESMIGEKQARDIWEEDERRLSEIRAHVPVEVVRECKVKAELRTNKDMAAFFDSYEPIDLLRCEKALVGGRTEVFRLCMENEGKSGHYVDVVSLYPTVMKHEAFPIGQPENVEKKSLRVPLTHPSHIPFEGFLSCRVLAPPDLKLPVLAAKVNNRLMFFLCRKCAEMENQHGCEHTLQERGFSGTFTTVELKKALSLGYKITEVYHGVKYAKWVKNDASGKGGLFTAYINQMMEEKIYSSGWPSNVNTEEEKTAYCKQYFEKEHMTLNDYSRFKKNPGKRAVAKLMLNSLWGKFAQRVDRLNTKIVLDPSEFWDIFHDTRLILVDVRPVNDVLVVQFRQQEETLASLKTSAIHLAAYTTAYARLRLYRLMESVGAENIMYTDTDSIIYTVPDGSENPLEHEMGDMLGQLTNELAGSMKGFVTTGPKSYSYIDTLSDGTEKTVNKMKGITINSEVEKKITFEKMRAMVDEVLQEITPRTVLSLPQHIMRRDKDHKVYSKDIMKEFKYTFNKRRVLSDGSTLPFGYVD</sequence>
<dbReference type="HOGENOM" id="CLU_001474_1_2_1"/>
<dbReference type="Gene3D" id="3.90.1600.10">
    <property type="entry name" value="Palm domain of DNA polymerase"/>
    <property type="match status" value="2"/>
</dbReference>
<dbReference type="PANTHER" id="PTHR33568:SF3">
    <property type="entry name" value="DNA-DIRECTED DNA POLYMERASE"/>
    <property type="match status" value="1"/>
</dbReference>
<dbReference type="GO" id="GO:0000166">
    <property type="term" value="F:nucleotide binding"/>
    <property type="evidence" value="ECO:0007669"/>
    <property type="project" value="InterPro"/>
</dbReference>
<dbReference type="Gene3D" id="1.10.287.690">
    <property type="entry name" value="Helix hairpin bin"/>
    <property type="match status" value="1"/>
</dbReference>
<organism evidence="12">
    <name type="scientific">Caenorhabditis brenneri</name>
    <name type="common">Nematode worm</name>
    <dbReference type="NCBI Taxonomy" id="135651"/>
    <lineage>
        <taxon>Eukaryota</taxon>
        <taxon>Metazoa</taxon>
        <taxon>Ecdysozoa</taxon>
        <taxon>Nematoda</taxon>
        <taxon>Chromadorea</taxon>
        <taxon>Rhabditida</taxon>
        <taxon>Rhabditina</taxon>
        <taxon>Rhabditomorpha</taxon>
        <taxon>Rhabditoidea</taxon>
        <taxon>Rhabditidae</taxon>
        <taxon>Peloderinae</taxon>
        <taxon>Caenorhabditis</taxon>
    </lineage>
</organism>
<feature type="region of interest" description="Disordered" evidence="9">
    <location>
        <begin position="1"/>
        <end position="22"/>
    </location>
</feature>
<keyword evidence="12" id="KW-1185">Reference proteome</keyword>
<feature type="domain" description="DNA-directed DNA polymerase family B mitochondria/virus" evidence="10">
    <location>
        <begin position="795"/>
        <end position="967"/>
    </location>
</feature>
<dbReference type="GO" id="GO:0006260">
    <property type="term" value="P:DNA replication"/>
    <property type="evidence" value="ECO:0007669"/>
    <property type="project" value="UniProtKB-KW"/>
</dbReference>
<evidence type="ECO:0000256" key="9">
    <source>
        <dbReference type="SAM" id="MobiDB-lite"/>
    </source>
</evidence>
<protein>
    <recommendedName>
        <fullName evidence="2">DNA-directed DNA polymerase</fullName>
        <ecNumber evidence="2">2.7.7.7</ecNumber>
    </recommendedName>
</protein>
<evidence type="ECO:0000256" key="1">
    <source>
        <dbReference type="ARBA" id="ARBA00005755"/>
    </source>
</evidence>
<dbReference type="InterPro" id="IPR036397">
    <property type="entry name" value="RNaseH_sf"/>
</dbReference>
<dbReference type="AlphaFoldDB" id="G0MAK7"/>
<evidence type="ECO:0000313" key="11">
    <source>
        <dbReference type="EMBL" id="EGT40659.1"/>
    </source>
</evidence>
<keyword evidence="5" id="KW-0235">DNA replication</keyword>
<evidence type="ECO:0000256" key="2">
    <source>
        <dbReference type="ARBA" id="ARBA00012417"/>
    </source>
</evidence>
<dbReference type="Gene3D" id="3.30.420.10">
    <property type="entry name" value="Ribonuclease H-like superfamily/Ribonuclease H"/>
    <property type="match status" value="1"/>
</dbReference>
<dbReference type="eggNOG" id="ENOG502QQ9V">
    <property type="taxonomic scope" value="Eukaryota"/>
</dbReference>
<dbReference type="EMBL" id="GL379788">
    <property type="protein sequence ID" value="EGT40659.1"/>
    <property type="molecule type" value="Genomic_DNA"/>
</dbReference>
<evidence type="ECO:0000256" key="3">
    <source>
        <dbReference type="ARBA" id="ARBA00022679"/>
    </source>
</evidence>
<dbReference type="Proteomes" id="UP000008068">
    <property type="component" value="Unassembled WGS sequence"/>
</dbReference>
<comment type="similarity">
    <text evidence="1">Belongs to the DNA polymerase type-B family.</text>
</comment>
<evidence type="ECO:0000313" key="12">
    <source>
        <dbReference type="Proteomes" id="UP000008068"/>
    </source>
</evidence>
<feature type="domain" description="DNA-directed DNA polymerase family B mitochondria/virus" evidence="10">
    <location>
        <begin position="547"/>
        <end position="631"/>
    </location>
</feature>
<dbReference type="PANTHER" id="PTHR33568">
    <property type="entry name" value="DNA POLYMERASE"/>
    <property type="match status" value="1"/>
</dbReference>
<dbReference type="InterPro" id="IPR023211">
    <property type="entry name" value="DNA_pol_palm_dom_sf"/>
</dbReference>
<comment type="catalytic activity">
    <reaction evidence="8">
        <text>DNA(n) + a 2'-deoxyribonucleoside 5'-triphosphate = DNA(n+1) + diphosphate</text>
        <dbReference type="Rhea" id="RHEA:22508"/>
        <dbReference type="Rhea" id="RHEA-COMP:17339"/>
        <dbReference type="Rhea" id="RHEA-COMP:17340"/>
        <dbReference type="ChEBI" id="CHEBI:33019"/>
        <dbReference type="ChEBI" id="CHEBI:61560"/>
        <dbReference type="ChEBI" id="CHEBI:173112"/>
        <dbReference type="EC" id="2.7.7.7"/>
    </reaction>
</comment>
<dbReference type="SUPFAM" id="SSF56672">
    <property type="entry name" value="DNA/RNA polymerases"/>
    <property type="match status" value="1"/>
</dbReference>
<evidence type="ECO:0000256" key="5">
    <source>
        <dbReference type="ARBA" id="ARBA00022705"/>
    </source>
</evidence>
<dbReference type="InterPro" id="IPR012337">
    <property type="entry name" value="RNaseH-like_sf"/>
</dbReference>
<evidence type="ECO:0000256" key="8">
    <source>
        <dbReference type="ARBA" id="ARBA00049244"/>
    </source>
</evidence>
<dbReference type="STRING" id="135651.G0MAK7"/>
<feature type="domain" description="DNA-directed DNA polymerase family B mitochondria/virus" evidence="10">
    <location>
        <begin position="982"/>
        <end position="1100"/>
    </location>
</feature>
<keyword evidence="6" id="KW-0239">DNA-directed DNA polymerase</keyword>
<evidence type="ECO:0000259" key="10">
    <source>
        <dbReference type="Pfam" id="PF03175"/>
    </source>
</evidence>
<reference evidence="12" key="1">
    <citation type="submission" date="2011-07" db="EMBL/GenBank/DDBJ databases">
        <authorList>
            <consortium name="Caenorhabditis brenneri Sequencing and Analysis Consortium"/>
            <person name="Wilson R.K."/>
        </authorList>
    </citation>
    <scope>NUCLEOTIDE SEQUENCE [LARGE SCALE GENOMIC DNA]</scope>
    <source>
        <strain evidence="12">PB2801</strain>
    </source>
</reference>
<dbReference type="InterPro" id="IPR043502">
    <property type="entry name" value="DNA/RNA_pol_sf"/>
</dbReference>
<evidence type="ECO:0000256" key="4">
    <source>
        <dbReference type="ARBA" id="ARBA00022695"/>
    </source>
</evidence>
<keyword evidence="7" id="KW-0238">DNA-binding</keyword>
<keyword evidence="4" id="KW-0548">Nucleotidyltransferase</keyword>
<dbReference type="GO" id="GO:0003887">
    <property type="term" value="F:DNA-directed DNA polymerase activity"/>
    <property type="evidence" value="ECO:0007669"/>
    <property type="project" value="UniProtKB-KW"/>
</dbReference>